<evidence type="ECO:0000256" key="14">
    <source>
        <dbReference type="RuleBase" id="RU364031"/>
    </source>
</evidence>
<dbReference type="PANTHER" id="PTHR13337">
    <property type="entry name" value="SUCCINATE DEHYDROGENASE"/>
    <property type="match status" value="1"/>
</dbReference>
<keyword evidence="14" id="KW-0408">Iron</keyword>
<dbReference type="GO" id="GO:0020037">
    <property type="term" value="F:heme binding"/>
    <property type="evidence" value="ECO:0007669"/>
    <property type="project" value="TreeGrafter"/>
</dbReference>
<sequence length="114" mass="12366">MTLSLLERHGDSLEAECPLRCRRWASSGFCRNHSITSVACGPRSLPEGISLLLWADVVMGGIGQVVTDYVRGAALQKAAKAGFLVLSAFTFAGLCYFNYHDVGICKAVAMLWKL</sequence>
<comment type="caution">
    <text evidence="14">Lacks conserved residue(s) required for the propagation of feature annotation.</text>
</comment>
<name>A0AB34GY36_ESCRO</name>
<dbReference type="GO" id="GO:0046872">
    <property type="term" value="F:metal ion binding"/>
    <property type="evidence" value="ECO:0007669"/>
    <property type="project" value="UniProtKB-KW"/>
</dbReference>
<comment type="subunit">
    <text evidence="4">Component of complex II composed of four subunits: the flavoprotein (FP) SDHA, iron-sulfur protein (IP) SDHB, and a cytochrome b560 composed of SDHC and SDHD.</text>
</comment>
<evidence type="ECO:0000313" key="16">
    <source>
        <dbReference type="Proteomes" id="UP001159641"/>
    </source>
</evidence>
<dbReference type="PANTHER" id="PTHR13337:SF2">
    <property type="entry name" value="SUCCINATE DEHYDROGENASE [UBIQUINONE] CYTOCHROME B SMALL SUBUNIT, MITOCHONDRIAL"/>
    <property type="match status" value="1"/>
</dbReference>
<dbReference type="GO" id="GO:0006099">
    <property type="term" value="P:tricarboxylic acid cycle"/>
    <property type="evidence" value="ECO:0007669"/>
    <property type="project" value="UniProtKB-KW"/>
</dbReference>
<evidence type="ECO:0000256" key="3">
    <source>
        <dbReference type="ARBA" id="ARBA00007294"/>
    </source>
</evidence>
<comment type="function">
    <text evidence="12">Membrane-anchoring subunit of succinate dehydrogenase (SDH) that is involved in complex II of the mitochondrial electron transport chain and is responsible for transferring electrons from succinate to ubiquinone (coenzyme Q). SDH also oxidizes malate to the non-canonical enol form of oxaloacetate, enol-oxaloacetate. Enol-oxaloacetate, which is a potent inhibitor of the succinate dehydrogenase activity, is further isomerized into keto-oxaloacetate.</text>
</comment>
<keyword evidence="9 14" id="KW-1133">Transmembrane helix</keyword>
<evidence type="ECO:0000256" key="12">
    <source>
        <dbReference type="ARBA" id="ARBA00045847"/>
    </source>
</evidence>
<comment type="similarity">
    <text evidence="3 14">Belongs to the CybS family.</text>
</comment>
<dbReference type="GO" id="GO:0048039">
    <property type="term" value="F:ubiquinone binding"/>
    <property type="evidence" value="ECO:0007669"/>
    <property type="project" value="TreeGrafter"/>
</dbReference>
<proteinExistence type="inferred from homology"/>
<gene>
    <name evidence="15" type="ORF">J1605_009264</name>
</gene>
<evidence type="ECO:0000256" key="8">
    <source>
        <dbReference type="ARBA" id="ARBA00022946"/>
    </source>
</evidence>
<dbReference type="AlphaFoldDB" id="A0AB34GY36"/>
<evidence type="ECO:0000256" key="7">
    <source>
        <dbReference type="ARBA" id="ARBA00022792"/>
    </source>
</evidence>
<dbReference type="GO" id="GO:0006121">
    <property type="term" value="P:mitochondrial electron transport, succinate to ubiquinone"/>
    <property type="evidence" value="ECO:0007669"/>
    <property type="project" value="TreeGrafter"/>
</dbReference>
<comment type="subcellular location">
    <subcellularLocation>
        <location evidence="1 14">Mitochondrion inner membrane</location>
        <topology evidence="1 14">Multi-pass membrane protein</topology>
    </subcellularLocation>
</comment>
<keyword evidence="10 14" id="KW-0496">Mitochondrion</keyword>
<keyword evidence="14" id="KW-0249">Electron transport</keyword>
<keyword evidence="5 14" id="KW-0813">Transport</keyword>
<keyword evidence="8 14" id="KW-0809">Transit peptide</keyword>
<dbReference type="Proteomes" id="UP001159641">
    <property type="component" value="Unassembled WGS sequence"/>
</dbReference>
<feature type="binding site" evidence="13">
    <location>
        <position position="69"/>
    </location>
    <ligand>
        <name>a ubiquinone</name>
        <dbReference type="ChEBI" id="CHEBI:16389"/>
        <note>ligand shared with IP/SDHB</note>
    </ligand>
</feature>
<evidence type="ECO:0000256" key="10">
    <source>
        <dbReference type="ARBA" id="ARBA00023128"/>
    </source>
</evidence>
<dbReference type="InterPro" id="IPR007992">
    <property type="entry name" value="CybS"/>
</dbReference>
<accession>A0AB34GY36</accession>
<protein>
    <recommendedName>
        <fullName evidence="14">Succinate dehydrogenase [ubiquinone] cytochrome b small subunit</fullName>
    </recommendedName>
</protein>
<evidence type="ECO:0000256" key="13">
    <source>
        <dbReference type="PIRSR" id="PIRSR607992-1"/>
    </source>
</evidence>
<dbReference type="Pfam" id="PF05328">
    <property type="entry name" value="CybS"/>
    <property type="match status" value="1"/>
</dbReference>
<keyword evidence="14" id="KW-0479">Metal-binding</keyword>
<evidence type="ECO:0000256" key="1">
    <source>
        <dbReference type="ARBA" id="ARBA00004448"/>
    </source>
</evidence>
<evidence type="ECO:0000256" key="6">
    <source>
        <dbReference type="ARBA" id="ARBA00022692"/>
    </source>
</evidence>
<dbReference type="GO" id="GO:0005743">
    <property type="term" value="C:mitochondrial inner membrane"/>
    <property type="evidence" value="ECO:0007669"/>
    <property type="project" value="UniProtKB-SubCell"/>
</dbReference>
<feature type="transmembrane region" description="Helical" evidence="14">
    <location>
        <begin position="82"/>
        <end position="99"/>
    </location>
</feature>
<dbReference type="InterPro" id="IPR034804">
    <property type="entry name" value="SQR/QFR_C/D"/>
</dbReference>
<evidence type="ECO:0000256" key="4">
    <source>
        <dbReference type="ARBA" id="ARBA00011758"/>
    </source>
</evidence>
<keyword evidence="11 14" id="KW-0472">Membrane</keyword>
<keyword evidence="14" id="KW-0816">Tricarboxylic acid cycle</keyword>
<evidence type="ECO:0000256" key="2">
    <source>
        <dbReference type="ARBA" id="ARBA00005163"/>
    </source>
</evidence>
<keyword evidence="6 14" id="KW-0812">Transmembrane</keyword>
<organism evidence="15 16">
    <name type="scientific">Eschrichtius robustus</name>
    <name type="common">California gray whale</name>
    <name type="synonym">Eschrichtius gibbosus</name>
    <dbReference type="NCBI Taxonomy" id="9764"/>
    <lineage>
        <taxon>Eukaryota</taxon>
        <taxon>Metazoa</taxon>
        <taxon>Chordata</taxon>
        <taxon>Craniata</taxon>
        <taxon>Vertebrata</taxon>
        <taxon>Euteleostomi</taxon>
        <taxon>Mammalia</taxon>
        <taxon>Eutheria</taxon>
        <taxon>Laurasiatheria</taxon>
        <taxon>Artiodactyla</taxon>
        <taxon>Whippomorpha</taxon>
        <taxon>Cetacea</taxon>
        <taxon>Mysticeti</taxon>
        <taxon>Eschrichtiidae</taxon>
        <taxon>Eschrichtius</taxon>
    </lineage>
</organism>
<evidence type="ECO:0000256" key="5">
    <source>
        <dbReference type="ARBA" id="ARBA00022448"/>
    </source>
</evidence>
<keyword evidence="16" id="KW-1185">Reference proteome</keyword>
<keyword evidence="7 14" id="KW-0999">Mitochondrion inner membrane</keyword>
<reference evidence="15 16" key="1">
    <citation type="submission" date="2022-11" db="EMBL/GenBank/DDBJ databases">
        <title>Whole genome sequence of Eschrichtius robustus ER-17-0199.</title>
        <authorList>
            <person name="Bruniche-Olsen A."/>
            <person name="Black A.N."/>
            <person name="Fields C.J."/>
            <person name="Walden K."/>
            <person name="Dewoody J.A."/>
        </authorList>
    </citation>
    <scope>NUCLEOTIDE SEQUENCE [LARGE SCALE GENOMIC DNA]</scope>
    <source>
        <strain evidence="15">ER-17-0199</strain>
        <tissue evidence="15">Blubber</tissue>
    </source>
</reference>
<comment type="caution">
    <text evidence="15">The sequence shown here is derived from an EMBL/GenBank/DDBJ whole genome shotgun (WGS) entry which is preliminary data.</text>
</comment>
<dbReference type="EMBL" id="JAIQCJ010002085">
    <property type="protein sequence ID" value="KAJ8783390.1"/>
    <property type="molecule type" value="Genomic_DNA"/>
</dbReference>
<evidence type="ECO:0000256" key="11">
    <source>
        <dbReference type="ARBA" id="ARBA00023136"/>
    </source>
</evidence>
<comment type="pathway">
    <text evidence="2">Carbohydrate metabolism; tricarboxylic acid cycle.</text>
</comment>
<evidence type="ECO:0000313" key="15">
    <source>
        <dbReference type="EMBL" id="KAJ8783390.1"/>
    </source>
</evidence>
<evidence type="ECO:0000256" key="9">
    <source>
        <dbReference type="ARBA" id="ARBA00022989"/>
    </source>
</evidence>
<keyword evidence="14" id="KW-0349">Heme</keyword>
<dbReference type="Gene3D" id="1.20.1300.10">
    <property type="entry name" value="Fumarate reductase/succinate dehydrogenase, transmembrane subunit"/>
    <property type="match status" value="1"/>
</dbReference>